<dbReference type="PATRIC" id="fig|1423775.4.peg.2357"/>
<name>A0A0R1K4N8_9LACO</name>
<feature type="transmembrane region" description="Helical" evidence="1">
    <location>
        <begin position="179"/>
        <end position="209"/>
    </location>
</feature>
<keyword evidence="3" id="KW-1185">Reference proteome</keyword>
<reference evidence="2 3" key="1">
    <citation type="journal article" date="2015" name="Genome Announc.">
        <title>Expanding the biotechnology potential of lactobacilli through comparative genomics of 213 strains and associated genera.</title>
        <authorList>
            <person name="Sun Z."/>
            <person name="Harris H.M."/>
            <person name="McCann A."/>
            <person name="Guo C."/>
            <person name="Argimon S."/>
            <person name="Zhang W."/>
            <person name="Yang X."/>
            <person name="Jeffery I.B."/>
            <person name="Cooney J.C."/>
            <person name="Kagawa T.F."/>
            <person name="Liu W."/>
            <person name="Song Y."/>
            <person name="Salvetti E."/>
            <person name="Wrobel A."/>
            <person name="Rasinkangas P."/>
            <person name="Parkhill J."/>
            <person name="Rea M.C."/>
            <person name="O'Sullivan O."/>
            <person name="Ritari J."/>
            <person name="Douillard F.P."/>
            <person name="Paul Ross R."/>
            <person name="Yang R."/>
            <person name="Briner A.E."/>
            <person name="Felis G.E."/>
            <person name="de Vos W.M."/>
            <person name="Barrangou R."/>
            <person name="Klaenhammer T.R."/>
            <person name="Caufield P.W."/>
            <person name="Cui Y."/>
            <person name="Zhang H."/>
            <person name="O'Toole P.W."/>
        </authorList>
    </citation>
    <scope>NUCLEOTIDE SEQUENCE [LARGE SCALE GENOMIC DNA]</scope>
    <source>
        <strain evidence="2 3">DSM 19682</strain>
    </source>
</reference>
<proteinExistence type="predicted"/>
<dbReference type="EMBL" id="AZDZ01000022">
    <property type="protein sequence ID" value="KRK78543.1"/>
    <property type="molecule type" value="Genomic_DNA"/>
</dbReference>
<dbReference type="Proteomes" id="UP000051248">
    <property type="component" value="Unassembled WGS sequence"/>
</dbReference>
<dbReference type="eggNOG" id="COG5617">
    <property type="taxonomic scope" value="Bacteria"/>
</dbReference>
<feature type="transmembrane region" description="Helical" evidence="1">
    <location>
        <begin position="312"/>
        <end position="332"/>
    </location>
</feature>
<gene>
    <name evidence="2" type="ORF">FD03_GL002318</name>
</gene>
<accession>A0A0R1K4N8</accession>
<feature type="transmembrane region" description="Helical" evidence="1">
    <location>
        <begin position="286"/>
        <end position="305"/>
    </location>
</feature>
<feature type="transmembrane region" description="Helical" evidence="1">
    <location>
        <begin position="221"/>
        <end position="242"/>
    </location>
</feature>
<feature type="transmembrane region" description="Helical" evidence="1">
    <location>
        <begin position="370"/>
        <end position="387"/>
    </location>
</feature>
<keyword evidence="1" id="KW-0472">Membrane</keyword>
<feature type="transmembrane region" description="Helical" evidence="1">
    <location>
        <begin position="338"/>
        <end position="358"/>
    </location>
</feature>
<dbReference type="RefSeq" id="WP_025024591.1">
    <property type="nucleotide sequence ID" value="NZ_AZDZ01000022.1"/>
</dbReference>
<feature type="transmembrane region" description="Helical" evidence="1">
    <location>
        <begin position="12"/>
        <end position="35"/>
    </location>
</feature>
<evidence type="ECO:0000313" key="3">
    <source>
        <dbReference type="Proteomes" id="UP000051248"/>
    </source>
</evidence>
<comment type="caution">
    <text evidence="2">The sequence shown here is derived from an EMBL/GenBank/DDBJ whole genome shotgun (WGS) entry which is preliminary data.</text>
</comment>
<evidence type="ECO:0000313" key="2">
    <source>
        <dbReference type="EMBL" id="KRK78543.1"/>
    </source>
</evidence>
<dbReference type="STRING" id="1423775.FD03_GL002318"/>
<sequence length="581" mass="66363">MKKLIRKNYLILLLFLLVSIVMIGLIDWHFGYIFATGDFHYHLDRIETLASSIKHLNFWPKVDGHFIGGYGYASSLFYPDIFLYPAALLRIAGATPTVSYLFTLVMINFITLWIGYISGKRLSFSPQKALLFTFIYSFNAYRLQTLFSRQDLGELMGMMFFPLVLSELINLKHGNVKQWYVLAFAMIGITCSHTISLFIMVLFSVMFVILNIRTFWNKQRILAIIKAAGLTLGVSAGVYLPILEQMQGQKYALTTDPLINITNEILPLKQLIYNSMTNQVFSANTVNVGAVIFIGLLGYTIYNLFHRKNLDLTFIAVLLLVGSTNLFPWRIFSHSILAMIQFPWRFFSVISLIVAYLLVNDDMNIFRNKYFAYSFIAVISLVTVGLGQQTVNESPDKLESYAAFNKIDSFYIGAGHEYLPSEVSYPEVLEHKDRMLDYNRSMVSIDGSTINRQYIAFNFNTYGKTAKIELPLIYYKGYQTEVYGTGRSTVPEISKSGLTDIKLTGNGTVKIQYENTLIQKLSLMISLTTIFFMALAFFSKRRHTYISLSEEVPVFVMPTEYDYVFVYQIVDGVDDVTSNDE</sequence>
<organism evidence="2 3">
    <name type="scientific">Companilactobacillus nodensis DSM 19682 = JCM 14932 = NBRC 107160</name>
    <dbReference type="NCBI Taxonomy" id="1423775"/>
    <lineage>
        <taxon>Bacteria</taxon>
        <taxon>Bacillati</taxon>
        <taxon>Bacillota</taxon>
        <taxon>Bacilli</taxon>
        <taxon>Lactobacillales</taxon>
        <taxon>Lactobacillaceae</taxon>
        <taxon>Companilactobacillus</taxon>
    </lineage>
</organism>
<feature type="transmembrane region" description="Helical" evidence="1">
    <location>
        <begin position="98"/>
        <end position="117"/>
    </location>
</feature>
<protein>
    <recommendedName>
        <fullName evidence="4">Membrane protein 6-pyruvoyl-tetrahydropterin synthase-related domain-containing protein</fullName>
    </recommendedName>
</protein>
<keyword evidence="1" id="KW-0812">Transmembrane</keyword>
<feature type="transmembrane region" description="Helical" evidence="1">
    <location>
        <begin position="521"/>
        <end position="538"/>
    </location>
</feature>
<evidence type="ECO:0008006" key="4">
    <source>
        <dbReference type="Google" id="ProtNLM"/>
    </source>
</evidence>
<dbReference type="AlphaFoldDB" id="A0A0R1K4N8"/>
<keyword evidence="1" id="KW-1133">Transmembrane helix</keyword>
<dbReference type="OrthoDB" id="9784157at2"/>
<evidence type="ECO:0000256" key="1">
    <source>
        <dbReference type="SAM" id="Phobius"/>
    </source>
</evidence>